<feature type="transmembrane region" description="Helical" evidence="1">
    <location>
        <begin position="12"/>
        <end position="35"/>
    </location>
</feature>
<accession>A0A261QU30</accession>
<sequence>MDQQQAQGGASSGGLTHSTVDAITAVVFFIIGAVMMVDNHRIGTSWAADGPETGYFPYHVGMIICLASVAVFVKAVFGKNRNREVFVTWNRFRLVLLVLLPTAVYVLLIQFLGIYVASTLFIAAFMRILGKISWLKTLLVSVGVNVLLFWMFEVQFLVPLPKGPLEALFGY</sequence>
<dbReference type="OrthoDB" id="6183775at2"/>
<name>A0A261QU30_9BORD</name>
<protein>
    <submittedName>
        <fullName evidence="3">Small permease of tripartite tricarboxylate transporter</fullName>
    </submittedName>
</protein>
<proteinExistence type="predicted"/>
<dbReference type="AlphaFoldDB" id="A0A261QU30"/>
<keyword evidence="1" id="KW-0472">Membrane</keyword>
<comment type="caution">
    <text evidence="3">The sequence shown here is derived from an EMBL/GenBank/DDBJ whole genome shotgun (WGS) entry which is preliminary data.</text>
</comment>
<keyword evidence="1" id="KW-1133">Transmembrane helix</keyword>
<feature type="domain" description="DUF1468" evidence="2">
    <location>
        <begin position="23"/>
        <end position="161"/>
    </location>
</feature>
<feature type="transmembrane region" description="Helical" evidence="1">
    <location>
        <begin position="94"/>
        <end position="126"/>
    </location>
</feature>
<keyword evidence="4" id="KW-1185">Reference proteome</keyword>
<dbReference type="InterPro" id="IPR009936">
    <property type="entry name" value="DUF1468"/>
</dbReference>
<feature type="transmembrane region" description="Helical" evidence="1">
    <location>
        <begin position="55"/>
        <end position="73"/>
    </location>
</feature>
<keyword evidence="1" id="KW-0812">Transmembrane</keyword>
<dbReference type="RefSeq" id="WP_026641445.1">
    <property type="nucleotide sequence ID" value="NZ_NEVI01000020.1"/>
</dbReference>
<dbReference type="Proteomes" id="UP000216947">
    <property type="component" value="Unassembled WGS sequence"/>
</dbReference>
<evidence type="ECO:0000313" key="3">
    <source>
        <dbReference type="EMBL" id="OZI16256.1"/>
    </source>
</evidence>
<evidence type="ECO:0000259" key="2">
    <source>
        <dbReference type="Pfam" id="PF07331"/>
    </source>
</evidence>
<reference evidence="4" key="1">
    <citation type="submission" date="2017-05" db="EMBL/GenBank/DDBJ databases">
        <title>Complete and WGS of Bordetella genogroups.</title>
        <authorList>
            <person name="Spilker T."/>
            <person name="Lipuma J."/>
        </authorList>
    </citation>
    <scope>NUCLEOTIDE SEQUENCE [LARGE SCALE GENOMIC DNA]</scope>
    <source>
        <strain evidence="4">AU18089</strain>
    </source>
</reference>
<dbReference type="EMBL" id="NEVK01000008">
    <property type="protein sequence ID" value="OZI16256.1"/>
    <property type="molecule type" value="Genomic_DNA"/>
</dbReference>
<organism evidence="3 4">
    <name type="scientific">Bordetella genomosp. 7</name>
    <dbReference type="NCBI Taxonomy" id="1416805"/>
    <lineage>
        <taxon>Bacteria</taxon>
        <taxon>Pseudomonadati</taxon>
        <taxon>Pseudomonadota</taxon>
        <taxon>Betaproteobacteria</taxon>
        <taxon>Burkholderiales</taxon>
        <taxon>Alcaligenaceae</taxon>
        <taxon>Bordetella</taxon>
    </lineage>
</organism>
<feature type="transmembrane region" description="Helical" evidence="1">
    <location>
        <begin position="132"/>
        <end position="152"/>
    </location>
</feature>
<evidence type="ECO:0000313" key="4">
    <source>
        <dbReference type="Proteomes" id="UP000216947"/>
    </source>
</evidence>
<evidence type="ECO:0000256" key="1">
    <source>
        <dbReference type="SAM" id="Phobius"/>
    </source>
</evidence>
<gene>
    <name evidence="3" type="ORF">CAL19_16315</name>
</gene>
<dbReference type="Pfam" id="PF07331">
    <property type="entry name" value="TctB"/>
    <property type="match status" value="1"/>
</dbReference>